<evidence type="ECO:0000256" key="14">
    <source>
        <dbReference type="PROSITE-ProRule" id="PRU00560"/>
    </source>
</evidence>
<evidence type="ECO:0000256" key="2">
    <source>
        <dbReference type="ARBA" id="ARBA00022741"/>
    </source>
</evidence>
<keyword evidence="7" id="KW-0238">DNA-binding</keyword>
<sequence>MDSSLLLDGLNDAQREAVCAPLGHHLILAGAGSGKTRVLVHRIGWLMAVEQVPPHSILAVTFTNKAAAEMRGRIGQLSGHEHRGMWIGTFHSVAHRLLRLHWRDAGLPEGFQIIDSDDQLRLVKQAINNLQLDDKLYPPRQLCWYINQQKDEGRRARHLQARDAQDRRWIDIYSDYEAACQRGGLVDFAELLLRAHELLREHPALLEHYQQRFREILVDEFQDTNAIQYAFVQLLTGTRGHCLAVGDDDQAIYGWRGAKVENVHRFLRDYPGAQQHRLEQNYRSTGTILRAANAVIARNDGRLGKNLWTESGDGEPILLFAAYNEIDEARFVAERIRAWIEAGGAASDCAVLYRSNAQSRALEEALIAVGLPYRIHGGLRFFERAEIKDALAYLRLITNRHDDPAFERAVNTPSRGIGSRTLELIRSAAFQHGVSLWEACLSLLQAGGLSGRARSAVHGFCELIESIAGAVSDKLLAEQIDLVLKQSGLLAHYSAESRGTLEAREDNLNELVTVASRFVMPVDEVELPELLAFLSYAALEAGESQAEAHEDCVQLMTLHSAKGLEFPQVFVTGLEEGLFPSHRSVENDERLAEERRLAYVGITRAEQRLVLSYAECRRLHGSDTFNLPSRFLSEIPGDLYIAVRAKPQVERPQYSAPASRFKAMVSNKIGGFWQLGDRVRHMNFGSGTIIGAEGEGAHTRVQVNFDQGGSKWLVLSFARLEKEPGTALG</sequence>
<dbReference type="GO" id="GO:0043138">
    <property type="term" value="F:3'-5' DNA helicase activity"/>
    <property type="evidence" value="ECO:0007669"/>
    <property type="project" value="UniProtKB-EC"/>
</dbReference>
<keyword evidence="9" id="KW-0413">Isomerase</keyword>
<keyword evidence="8" id="KW-0234">DNA repair</keyword>
<dbReference type="GO" id="GO:0003677">
    <property type="term" value="F:DNA binding"/>
    <property type="evidence" value="ECO:0007669"/>
    <property type="project" value="UniProtKB-KW"/>
</dbReference>
<evidence type="ECO:0000256" key="7">
    <source>
        <dbReference type="ARBA" id="ARBA00023125"/>
    </source>
</evidence>
<dbReference type="PANTHER" id="PTHR11070">
    <property type="entry name" value="UVRD / RECB / PCRA DNA HELICASE FAMILY MEMBER"/>
    <property type="match status" value="1"/>
</dbReference>
<comment type="caution">
    <text evidence="17">The sequence shown here is derived from an EMBL/GenBank/DDBJ whole genome shotgun (WGS) entry which is preliminary data.</text>
</comment>
<evidence type="ECO:0000313" key="18">
    <source>
        <dbReference type="Proteomes" id="UP000613768"/>
    </source>
</evidence>
<dbReference type="Gene3D" id="3.40.50.300">
    <property type="entry name" value="P-loop containing nucleotide triphosphate hydrolases"/>
    <property type="match status" value="2"/>
</dbReference>
<reference evidence="17 18" key="1">
    <citation type="submission" date="2020-09" db="EMBL/GenBank/DDBJ databases">
        <title>Pseudoxanthomonas sp. CAU 1598 isolated from sand of Yaerae Beach.</title>
        <authorList>
            <person name="Kim W."/>
        </authorList>
    </citation>
    <scope>NUCLEOTIDE SEQUENCE [LARGE SCALE GENOMIC DNA]</scope>
    <source>
        <strain evidence="17 18">CAU 1598</strain>
    </source>
</reference>
<dbReference type="GO" id="GO:0000725">
    <property type="term" value="P:recombinational repair"/>
    <property type="evidence" value="ECO:0007669"/>
    <property type="project" value="TreeGrafter"/>
</dbReference>
<dbReference type="InterPro" id="IPR014017">
    <property type="entry name" value="DNA_helicase_UvrD-like_C"/>
</dbReference>
<evidence type="ECO:0000256" key="8">
    <source>
        <dbReference type="ARBA" id="ARBA00023204"/>
    </source>
</evidence>
<dbReference type="EC" id="5.6.2.4" evidence="11"/>
<evidence type="ECO:0000256" key="11">
    <source>
        <dbReference type="ARBA" id="ARBA00034808"/>
    </source>
</evidence>
<dbReference type="FunFam" id="1.10.10.160:FF:000001">
    <property type="entry name" value="ATP-dependent DNA helicase"/>
    <property type="match status" value="1"/>
</dbReference>
<evidence type="ECO:0000256" key="5">
    <source>
        <dbReference type="ARBA" id="ARBA00022806"/>
    </source>
</evidence>
<feature type="binding site" evidence="14">
    <location>
        <begin position="29"/>
        <end position="36"/>
    </location>
    <ligand>
        <name>ATP</name>
        <dbReference type="ChEBI" id="CHEBI:30616"/>
    </ligand>
</feature>
<keyword evidence="2 14" id="KW-0547">Nucleotide-binding</keyword>
<dbReference type="GO" id="GO:0005524">
    <property type="term" value="F:ATP binding"/>
    <property type="evidence" value="ECO:0007669"/>
    <property type="project" value="UniProtKB-UniRule"/>
</dbReference>
<dbReference type="SUPFAM" id="SSF52540">
    <property type="entry name" value="P-loop containing nucleoside triphosphate hydrolases"/>
    <property type="match status" value="1"/>
</dbReference>
<dbReference type="InterPro" id="IPR013986">
    <property type="entry name" value="DExx_box_DNA_helicase_dom_sf"/>
</dbReference>
<dbReference type="PROSITE" id="PS51217">
    <property type="entry name" value="UVRD_HELICASE_CTER"/>
    <property type="match status" value="1"/>
</dbReference>
<dbReference type="Gene3D" id="1.10.486.10">
    <property type="entry name" value="PCRA, domain 4"/>
    <property type="match status" value="1"/>
</dbReference>
<feature type="domain" description="UvrD-like helicase ATP-binding" evidence="15">
    <location>
        <begin position="8"/>
        <end position="285"/>
    </location>
</feature>
<proteinExistence type="inferred from homology"/>
<feature type="domain" description="UvrD-like helicase C-terminal" evidence="16">
    <location>
        <begin position="286"/>
        <end position="563"/>
    </location>
</feature>
<dbReference type="GO" id="GO:0005829">
    <property type="term" value="C:cytosol"/>
    <property type="evidence" value="ECO:0007669"/>
    <property type="project" value="TreeGrafter"/>
</dbReference>
<accession>A0AAW3ZKG4</accession>
<dbReference type="FunFam" id="3.40.50.300:FF:001201">
    <property type="entry name" value="ATP-dependent DNA helicase UvrD2"/>
    <property type="match status" value="1"/>
</dbReference>
<dbReference type="RefSeq" id="WP_192029659.1">
    <property type="nucleotide sequence ID" value="NZ_JACYTR010000019.1"/>
</dbReference>
<keyword evidence="3" id="KW-0227">DNA damage</keyword>
<dbReference type="InterPro" id="IPR027417">
    <property type="entry name" value="P-loop_NTPase"/>
</dbReference>
<evidence type="ECO:0000256" key="3">
    <source>
        <dbReference type="ARBA" id="ARBA00022763"/>
    </source>
</evidence>
<evidence type="ECO:0000256" key="1">
    <source>
        <dbReference type="ARBA" id="ARBA00009922"/>
    </source>
</evidence>
<dbReference type="Proteomes" id="UP000613768">
    <property type="component" value="Unassembled WGS sequence"/>
</dbReference>
<dbReference type="InterPro" id="IPR000212">
    <property type="entry name" value="DNA_helicase_UvrD/REP"/>
</dbReference>
<dbReference type="EMBL" id="JACYTR010000019">
    <property type="protein sequence ID" value="MBD8526238.1"/>
    <property type="molecule type" value="Genomic_DNA"/>
</dbReference>
<evidence type="ECO:0000256" key="9">
    <source>
        <dbReference type="ARBA" id="ARBA00023235"/>
    </source>
</evidence>
<evidence type="ECO:0000256" key="12">
    <source>
        <dbReference type="ARBA" id="ARBA00034923"/>
    </source>
</evidence>
<name>A0AAW3ZKG4_9GAMM</name>
<keyword evidence="5 14" id="KW-0347">Helicase</keyword>
<protein>
    <recommendedName>
        <fullName evidence="11">DNA 3'-5' helicase</fullName>
        <ecNumber evidence="11">5.6.2.4</ecNumber>
    </recommendedName>
    <alternativeName>
        <fullName evidence="12">DNA 3'-5' helicase II</fullName>
    </alternativeName>
</protein>
<dbReference type="GO" id="GO:0033202">
    <property type="term" value="C:DNA helicase complex"/>
    <property type="evidence" value="ECO:0007669"/>
    <property type="project" value="TreeGrafter"/>
</dbReference>
<dbReference type="InterPro" id="IPR014016">
    <property type="entry name" value="UvrD-like_ATP-bd"/>
</dbReference>
<dbReference type="CDD" id="cd18807">
    <property type="entry name" value="SF1_C_UvrD"/>
    <property type="match status" value="1"/>
</dbReference>
<dbReference type="PROSITE" id="PS51198">
    <property type="entry name" value="UVRD_HELICASE_ATP_BIND"/>
    <property type="match status" value="1"/>
</dbReference>
<keyword evidence="18" id="KW-1185">Reference proteome</keyword>
<dbReference type="Pfam" id="PF21196">
    <property type="entry name" value="PcrA_UvrD_tudor"/>
    <property type="match status" value="1"/>
</dbReference>
<comment type="catalytic activity">
    <reaction evidence="13">
        <text>ATP + H2O = ADP + phosphate + H(+)</text>
        <dbReference type="Rhea" id="RHEA:13065"/>
        <dbReference type="ChEBI" id="CHEBI:15377"/>
        <dbReference type="ChEBI" id="CHEBI:15378"/>
        <dbReference type="ChEBI" id="CHEBI:30616"/>
        <dbReference type="ChEBI" id="CHEBI:43474"/>
        <dbReference type="ChEBI" id="CHEBI:456216"/>
        <dbReference type="EC" id="5.6.2.4"/>
    </reaction>
</comment>
<evidence type="ECO:0000256" key="4">
    <source>
        <dbReference type="ARBA" id="ARBA00022801"/>
    </source>
</evidence>
<keyword evidence="4 14" id="KW-0378">Hydrolase</keyword>
<dbReference type="AlphaFoldDB" id="A0AAW3ZKG4"/>
<dbReference type="Gene3D" id="1.10.10.160">
    <property type="match status" value="1"/>
</dbReference>
<dbReference type="Pfam" id="PF00580">
    <property type="entry name" value="UvrD-helicase"/>
    <property type="match status" value="1"/>
</dbReference>
<dbReference type="CDD" id="cd17932">
    <property type="entry name" value="DEXQc_UvrD"/>
    <property type="match status" value="1"/>
</dbReference>
<evidence type="ECO:0000259" key="16">
    <source>
        <dbReference type="PROSITE" id="PS51217"/>
    </source>
</evidence>
<dbReference type="GO" id="GO:0009314">
    <property type="term" value="P:response to radiation"/>
    <property type="evidence" value="ECO:0007669"/>
    <property type="project" value="UniProtKB-ARBA"/>
</dbReference>
<evidence type="ECO:0000313" key="17">
    <source>
        <dbReference type="EMBL" id="MBD8526238.1"/>
    </source>
</evidence>
<evidence type="ECO:0000256" key="10">
    <source>
        <dbReference type="ARBA" id="ARBA00034617"/>
    </source>
</evidence>
<gene>
    <name evidence="17" type="primary">uvrD</name>
    <name evidence="17" type="synonym">mutU</name>
    <name evidence="17" type="synonym">recL</name>
    <name evidence="17" type="ORF">IFO71_10870</name>
</gene>
<comment type="similarity">
    <text evidence="1">Belongs to the helicase family. UvrD subfamily.</text>
</comment>
<evidence type="ECO:0000256" key="6">
    <source>
        <dbReference type="ARBA" id="ARBA00022840"/>
    </source>
</evidence>
<evidence type="ECO:0000256" key="13">
    <source>
        <dbReference type="ARBA" id="ARBA00048988"/>
    </source>
</evidence>
<comment type="catalytic activity">
    <reaction evidence="10">
        <text>Couples ATP hydrolysis with the unwinding of duplex DNA by translocating in the 3'-5' direction.</text>
        <dbReference type="EC" id="5.6.2.4"/>
    </reaction>
</comment>
<dbReference type="Pfam" id="PF13361">
    <property type="entry name" value="UvrD_C"/>
    <property type="match status" value="2"/>
</dbReference>
<dbReference type="PANTHER" id="PTHR11070:SF2">
    <property type="entry name" value="ATP-DEPENDENT DNA HELICASE SRS2"/>
    <property type="match status" value="1"/>
</dbReference>
<organism evidence="17 18">
    <name type="scientific">Pseudomarimonas arenosa</name>
    <dbReference type="NCBI Taxonomy" id="2774145"/>
    <lineage>
        <taxon>Bacteria</taxon>
        <taxon>Pseudomonadati</taxon>
        <taxon>Pseudomonadota</taxon>
        <taxon>Gammaproteobacteria</taxon>
        <taxon>Lysobacterales</taxon>
        <taxon>Lysobacteraceae</taxon>
        <taxon>Pseudomarimonas</taxon>
    </lineage>
</organism>
<dbReference type="NCBIfam" id="NF008743">
    <property type="entry name" value="PRK11773.1"/>
    <property type="match status" value="1"/>
</dbReference>
<evidence type="ECO:0000259" key="15">
    <source>
        <dbReference type="PROSITE" id="PS51198"/>
    </source>
</evidence>
<keyword evidence="6 14" id="KW-0067">ATP-binding</keyword>
<dbReference type="GO" id="GO:0016787">
    <property type="term" value="F:hydrolase activity"/>
    <property type="evidence" value="ECO:0007669"/>
    <property type="project" value="UniProtKB-UniRule"/>
</dbReference>